<protein>
    <submittedName>
        <fullName evidence="1">Uncharacterized protein</fullName>
    </submittedName>
</protein>
<dbReference type="Proteomes" id="UP000034051">
    <property type="component" value="Unassembled WGS sequence"/>
</dbReference>
<proteinExistence type="predicted"/>
<sequence>METIPKLHHAQVVKGGKPIATLTYLGQDMPEGGYTEWGSTTIHLLVRLAKGIFQMEAEYAIIVRSLMRYNCDEKQVLGSETSGATILVRLKLHKPILRNEKTYILSLARKASEALRA</sequence>
<comment type="caution">
    <text evidence="1">The sequence shown here is derived from an EMBL/GenBank/DDBJ whole genome shotgun (WGS) entry which is preliminary data.</text>
</comment>
<gene>
    <name evidence="1" type="ORF">UW32_C0003G0103</name>
</gene>
<accession>A0A0G1H856</accession>
<dbReference type="AlphaFoldDB" id="A0A0G1H856"/>
<name>A0A0G1H856_9BACT</name>
<organism evidence="1 2">
    <name type="scientific">Candidatus Wolfebacteria bacterium GW2011_GWE2_44_13</name>
    <dbReference type="NCBI Taxonomy" id="1619017"/>
    <lineage>
        <taxon>Bacteria</taxon>
        <taxon>Candidatus Wolfeibacteriota</taxon>
    </lineage>
</organism>
<reference evidence="1 2" key="1">
    <citation type="journal article" date="2015" name="Nature">
        <title>rRNA introns, odd ribosomes, and small enigmatic genomes across a large radiation of phyla.</title>
        <authorList>
            <person name="Brown C.T."/>
            <person name="Hug L.A."/>
            <person name="Thomas B.C."/>
            <person name="Sharon I."/>
            <person name="Castelle C.J."/>
            <person name="Singh A."/>
            <person name="Wilkins M.J."/>
            <person name="Williams K.H."/>
            <person name="Banfield J.F."/>
        </authorList>
    </citation>
    <scope>NUCLEOTIDE SEQUENCE [LARGE SCALE GENOMIC DNA]</scope>
</reference>
<dbReference type="EMBL" id="LCHW01000003">
    <property type="protein sequence ID" value="KKT43000.1"/>
    <property type="molecule type" value="Genomic_DNA"/>
</dbReference>
<evidence type="ECO:0000313" key="1">
    <source>
        <dbReference type="EMBL" id="KKT43000.1"/>
    </source>
</evidence>
<evidence type="ECO:0000313" key="2">
    <source>
        <dbReference type="Proteomes" id="UP000034051"/>
    </source>
</evidence>